<keyword evidence="2" id="KW-1185">Reference proteome</keyword>
<dbReference type="EMBL" id="JARBHB010000007">
    <property type="protein sequence ID" value="KAJ8879884.1"/>
    <property type="molecule type" value="Genomic_DNA"/>
</dbReference>
<gene>
    <name evidence="1" type="ORF">PR048_020504</name>
</gene>
<comment type="caution">
    <text evidence="1">The sequence shown here is derived from an EMBL/GenBank/DDBJ whole genome shotgun (WGS) entry which is preliminary data.</text>
</comment>
<reference evidence="1 2" key="1">
    <citation type="submission" date="2023-02" db="EMBL/GenBank/DDBJ databases">
        <title>LHISI_Scaffold_Assembly.</title>
        <authorList>
            <person name="Stuart O.P."/>
            <person name="Cleave R."/>
            <person name="Magrath M.J.L."/>
            <person name="Mikheyev A.S."/>
        </authorList>
    </citation>
    <scope>NUCLEOTIDE SEQUENCE [LARGE SCALE GENOMIC DNA]</scope>
    <source>
        <strain evidence="1">Daus_M_001</strain>
        <tissue evidence="1">Leg muscle</tissue>
    </source>
</reference>
<dbReference type="Proteomes" id="UP001159363">
    <property type="component" value="Chromosome 6"/>
</dbReference>
<evidence type="ECO:0000313" key="1">
    <source>
        <dbReference type="EMBL" id="KAJ8879884.1"/>
    </source>
</evidence>
<sequence>MNARFIHDRRKPWHSAFGCRLKEQLEIIKEMEVRVLYMRILFSCLRSIGDTYDNPTPTDFKSRFRQMLLGSELPLPQGACVEDDGVRPKPYLTSQMFTELSVNATENKDEENEEFQEEDVVTPLTRSWEKNSALRYVAGYLVHASEITIGL</sequence>
<protein>
    <submittedName>
        <fullName evidence="1">Uncharacterized protein</fullName>
    </submittedName>
</protein>
<evidence type="ECO:0000313" key="2">
    <source>
        <dbReference type="Proteomes" id="UP001159363"/>
    </source>
</evidence>
<name>A0ABQ9H6H2_9NEOP</name>
<organism evidence="1 2">
    <name type="scientific">Dryococelus australis</name>
    <dbReference type="NCBI Taxonomy" id="614101"/>
    <lineage>
        <taxon>Eukaryota</taxon>
        <taxon>Metazoa</taxon>
        <taxon>Ecdysozoa</taxon>
        <taxon>Arthropoda</taxon>
        <taxon>Hexapoda</taxon>
        <taxon>Insecta</taxon>
        <taxon>Pterygota</taxon>
        <taxon>Neoptera</taxon>
        <taxon>Polyneoptera</taxon>
        <taxon>Phasmatodea</taxon>
        <taxon>Verophasmatodea</taxon>
        <taxon>Anareolatae</taxon>
        <taxon>Phasmatidae</taxon>
        <taxon>Eurycanthinae</taxon>
        <taxon>Dryococelus</taxon>
    </lineage>
</organism>
<proteinExistence type="predicted"/>
<accession>A0ABQ9H6H2</accession>